<feature type="compositionally biased region" description="Basic and acidic residues" evidence="8">
    <location>
        <begin position="155"/>
        <end position="170"/>
    </location>
</feature>
<dbReference type="SUPFAM" id="SSF57667">
    <property type="entry name" value="beta-beta-alpha zinc fingers"/>
    <property type="match status" value="2"/>
</dbReference>
<evidence type="ECO:0000256" key="1">
    <source>
        <dbReference type="ARBA" id="ARBA00004123"/>
    </source>
</evidence>
<organism evidence="10 11">
    <name type="scientific">Megalurothrips usitatus</name>
    <name type="common">bean blossom thrips</name>
    <dbReference type="NCBI Taxonomy" id="439358"/>
    <lineage>
        <taxon>Eukaryota</taxon>
        <taxon>Metazoa</taxon>
        <taxon>Ecdysozoa</taxon>
        <taxon>Arthropoda</taxon>
        <taxon>Hexapoda</taxon>
        <taxon>Insecta</taxon>
        <taxon>Pterygota</taxon>
        <taxon>Neoptera</taxon>
        <taxon>Paraneoptera</taxon>
        <taxon>Thysanoptera</taxon>
        <taxon>Terebrantia</taxon>
        <taxon>Thripoidea</taxon>
        <taxon>Thripidae</taxon>
        <taxon>Megalurothrips</taxon>
    </lineage>
</organism>
<evidence type="ECO:0000259" key="9">
    <source>
        <dbReference type="PROSITE" id="PS50157"/>
    </source>
</evidence>
<keyword evidence="5" id="KW-0862">Zinc</keyword>
<dbReference type="GO" id="GO:0005634">
    <property type="term" value="C:nucleus"/>
    <property type="evidence" value="ECO:0007669"/>
    <property type="project" value="UniProtKB-SubCell"/>
</dbReference>
<feature type="domain" description="C2H2-type" evidence="9">
    <location>
        <begin position="263"/>
        <end position="286"/>
    </location>
</feature>
<dbReference type="GO" id="GO:0000977">
    <property type="term" value="F:RNA polymerase II transcription regulatory region sequence-specific DNA binding"/>
    <property type="evidence" value="ECO:0007669"/>
    <property type="project" value="TreeGrafter"/>
</dbReference>
<evidence type="ECO:0000256" key="7">
    <source>
        <dbReference type="PROSITE-ProRule" id="PRU00042"/>
    </source>
</evidence>
<protein>
    <recommendedName>
        <fullName evidence="9">C2H2-type domain-containing protein</fullName>
    </recommendedName>
</protein>
<name>A0AAV7XJ38_9NEOP</name>
<dbReference type="InterPro" id="IPR036236">
    <property type="entry name" value="Znf_C2H2_sf"/>
</dbReference>
<dbReference type="Gene3D" id="3.30.160.60">
    <property type="entry name" value="Classic Zinc Finger"/>
    <property type="match status" value="1"/>
</dbReference>
<dbReference type="PROSITE" id="PS00028">
    <property type="entry name" value="ZINC_FINGER_C2H2_1"/>
    <property type="match status" value="3"/>
</dbReference>
<dbReference type="GO" id="GO:0000981">
    <property type="term" value="F:DNA-binding transcription factor activity, RNA polymerase II-specific"/>
    <property type="evidence" value="ECO:0007669"/>
    <property type="project" value="TreeGrafter"/>
</dbReference>
<dbReference type="PROSITE" id="PS50157">
    <property type="entry name" value="ZINC_FINGER_C2H2_2"/>
    <property type="match status" value="3"/>
</dbReference>
<accession>A0AAV7XJ38</accession>
<keyword evidence="6" id="KW-0539">Nucleus</keyword>
<comment type="subcellular location">
    <subcellularLocation>
        <location evidence="1">Nucleus</location>
    </subcellularLocation>
</comment>
<feature type="compositionally biased region" description="Basic residues" evidence="8">
    <location>
        <begin position="42"/>
        <end position="53"/>
    </location>
</feature>
<dbReference type="PANTHER" id="PTHR24379:SF127">
    <property type="entry name" value="BLOODY FINGERS-RELATED"/>
    <property type="match status" value="1"/>
</dbReference>
<comment type="caution">
    <text evidence="10">The sequence shown here is derived from an EMBL/GenBank/DDBJ whole genome shotgun (WGS) entry which is preliminary data.</text>
</comment>
<sequence length="286" mass="30902">MSVAPKHVLASYPISYDNPGDSLTIIGDWSWFRRLLCGARSGGRRRGRPRRVPRASSRGGGRSRLLRNPFSLFALPAWYSRDDEDGGADAAEDDGYVLPVEAVLGTSGSKAAETEEGPATDSEVDSDVDAVPLAARLKAKGRKSDGRKVANVSLEDQRDLDRGVGEDRGAVPDGGDLPDLGDHPNHGDLPDRGDDSGHGGRLDVPAGPFRCTECGALLQTLPAIVAHLKTHAGMFACNLCGKTLGCKSSLERHRLVHSQQRPHACELCDARYKHRCHLVEHRKRAH</sequence>
<evidence type="ECO:0000256" key="4">
    <source>
        <dbReference type="ARBA" id="ARBA00022771"/>
    </source>
</evidence>
<dbReference type="FunFam" id="3.30.160.60:FF:000744">
    <property type="entry name" value="zinc finger E-box-binding homeobox 1"/>
    <property type="match status" value="1"/>
</dbReference>
<dbReference type="GO" id="GO:0008270">
    <property type="term" value="F:zinc ion binding"/>
    <property type="evidence" value="ECO:0007669"/>
    <property type="project" value="UniProtKB-KW"/>
</dbReference>
<keyword evidence="4 7" id="KW-0863">Zinc-finger</keyword>
<proteinExistence type="predicted"/>
<gene>
    <name evidence="10" type="ORF">ONE63_011066</name>
</gene>
<dbReference type="SMART" id="SM00355">
    <property type="entry name" value="ZnF_C2H2"/>
    <property type="match status" value="3"/>
</dbReference>
<dbReference type="Proteomes" id="UP001075354">
    <property type="component" value="Chromosome 9"/>
</dbReference>
<feature type="compositionally biased region" description="Basic and acidic residues" evidence="8">
    <location>
        <begin position="180"/>
        <end position="201"/>
    </location>
</feature>
<dbReference type="PANTHER" id="PTHR24379">
    <property type="entry name" value="KRAB AND ZINC FINGER DOMAIN-CONTAINING"/>
    <property type="match status" value="1"/>
</dbReference>
<dbReference type="EMBL" id="JAPTSV010000009">
    <property type="protein sequence ID" value="KAJ1524580.1"/>
    <property type="molecule type" value="Genomic_DNA"/>
</dbReference>
<dbReference type="InterPro" id="IPR013087">
    <property type="entry name" value="Znf_C2H2_type"/>
</dbReference>
<evidence type="ECO:0000313" key="11">
    <source>
        <dbReference type="Proteomes" id="UP001075354"/>
    </source>
</evidence>
<dbReference type="AlphaFoldDB" id="A0AAV7XJ38"/>
<feature type="domain" description="C2H2-type" evidence="9">
    <location>
        <begin position="235"/>
        <end position="262"/>
    </location>
</feature>
<evidence type="ECO:0000313" key="10">
    <source>
        <dbReference type="EMBL" id="KAJ1524580.1"/>
    </source>
</evidence>
<evidence type="ECO:0000256" key="3">
    <source>
        <dbReference type="ARBA" id="ARBA00022737"/>
    </source>
</evidence>
<evidence type="ECO:0000256" key="6">
    <source>
        <dbReference type="ARBA" id="ARBA00023242"/>
    </source>
</evidence>
<keyword evidence="3" id="KW-0677">Repeat</keyword>
<keyword evidence="11" id="KW-1185">Reference proteome</keyword>
<feature type="region of interest" description="Disordered" evidence="8">
    <location>
        <begin position="41"/>
        <end position="63"/>
    </location>
</feature>
<keyword evidence="2" id="KW-0479">Metal-binding</keyword>
<feature type="domain" description="C2H2-type" evidence="9">
    <location>
        <begin position="209"/>
        <end position="236"/>
    </location>
</feature>
<reference evidence="10" key="1">
    <citation type="submission" date="2022-12" db="EMBL/GenBank/DDBJ databases">
        <title>Chromosome-level genome assembly of the bean flower thrips Megalurothrips usitatus.</title>
        <authorList>
            <person name="Ma L."/>
            <person name="Liu Q."/>
            <person name="Li H."/>
            <person name="Cai W."/>
        </authorList>
    </citation>
    <scope>NUCLEOTIDE SEQUENCE</scope>
    <source>
        <strain evidence="10">Cailab_2022a</strain>
    </source>
</reference>
<feature type="region of interest" description="Disordered" evidence="8">
    <location>
        <begin position="107"/>
        <end position="201"/>
    </location>
</feature>
<evidence type="ECO:0000256" key="2">
    <source>
        <dbReference type="ARBA" id="ARBA00022723"/>
    </source>
</evidence>
<evidence type="ECO:0000256" key="8">
    <source>
        <dbReference type="SAM" id="MobiDB-lite"/>
    </source>
</evidence>
<evidence type="ECO:0000256" key="5">
    <source>
        <dbReference type="ARBA" id="ARBA00022833"/>
    </source>
</evidence>
<feature type="compositionally biased region" description="Acidic residues" evidence="8">
    <location>
        <begin position="114"/>
        <end position="128"/>
    </location>
</feature>